<reference evidence="1" key="1">
    <citation type="submission" date="2019-08" db="EMBL/GenBank/DDBJ databases">
        <title>The genome of the North American firefly Photinus pyralis.</title>
        <authorList>
            <consortium name="Photinus pyralis genome working group"/>
            <person name="Fallon T.R."/>
            <person name="Sander Lower S.E."/>
            <person name="Weng J.-K."/>
        </authorList>
    </citation>
    <scope>NUCLEOTIDE SEQUENCE</scope>
    <source>
        <strain evidence="1">TRF0915ILg1</strain>
        <tissue evidence="1">Whole body</tissue>
    </source>
</reference>
<evidence type="ECO:0000313" key="2">
    <source>
        <dbReference type="Proteomes" id="UP000801492"/>
    </source>
</evidence>
<accession>A0A8K0CPZ3</accession>
<comment type="caution">
    <text evidence="1">The sequence shown here is derived from an EMBL/GenBank/DDBJ whole genome shotgun (WGS) entry which is preliminary data.</text>
</comment>
<sequence>FHEIAYYDLPVIIDHILNATHHKSLFYVGHSQGTTLLFILASMKPEYNYKVRVSVALAPSAYLTHLRGWFNTSMVDMWKQLEPLIRPNELHEVFPHNQLYGSLAQIFCNDYSPLQHICVQIFHFLAGGPSENQFNKTLIPVILYNTPAGSSVKQLTHYMQIHIS</sequence>
<dbReference type="OrthoDB" id="9974421at2759"/>
<gene>
    <name evidence="1" type="ORF">ILUMI_16607</name>
</gene>
<feature type="non-terminal residue" evidence="1">
    <location>
        <position position="164"/>
    </location>
</feature>
<proteinExistence type="predicted"/>
<organism evidence="1 2">
    <name type="scientific">Ignelater luminosus</name>
    <name type="common">Cucubano</name>
    <name type="synonym">Pyrophorus luminosus</name>
    <dbReference type="NCBI Taxonomy" id="2038154"/>
    <lineage>
        <taxon>Eukaryota</taxon>
        <taxon>Metazoa</taxon>
        <taxon>Ecdysozoa</taxon>
        <taxon>Arthropoda</taxon>
        <taxon>Hexapoda</taxon>
        <taxon>Insecta</taxon>
        <taxon>Pterygota</taxon>
        <taxon>Neoptera</taxon>
        <taxon>Endopterygota</taxon>
        <taxon>Coleoptera</taxon>
        <taxon>Polyphaga</taxon>
        <taxon>Elateriformia</taxon>
        <taxon>Elateroidea</taxon>
        <taxon>Elateridae</taxon>
        <taxon>Agrypninae</taxon>
        <taxon>Pyrophorini</taxon>
        <taxon>Ignelater</taxon>
    </lineage>
</organism>
<feature type="non-terminal residue" evidence="1">
    <location>
        <position position="1"/>
    </location>
</feature>
<protein>
    <recommendedName>
        <fullName evidence="3">AB hydrolase-1 domain-containing protein</fullName>
    </recommendedName>
</protein>
<dbReference type="SUPFAM" id="SSF53474">
    <property type="entry name" value="alpha/beta-Hydrolases"/>
    <property type="match status" value="1"/>
</dbReference>
<dbReference type="Gene3D" id="3.40.50.1820">
    <property type="entry name" value="alpha/beta hydrolase"/>
    <property type="match status" value="1"/>
</dbReference>
<evidence type="ECO:0000313" key="1">
    <source>
        <dbReference type="EMBL" id="KAF2889566.1"/>
    </source>
</evidence>
<dbReference type="EMBL" id="VTPC01065358">
    <property type="protein sequence ID" value="KAF2889566.1"/>
    <property type="molecule type" value="Genomic_DNA"/>
</dbReference>
<name>A0A8K0CPZ3_IGNLU</name>
<evidence type="ECO:0008006" key="3">
    <source>
        <dbReference type="Google" id="ProtNLM"/>
    </source>
</evidence>
<dbReference type="Proteomes" id="UP000801492">
    <property type="component" value="Unassembled WGS sequence"/>
</dbReference>
<dbReference type="PANTHER" id="PTHR11005">
    <property type="entry name" value="LYSOSOMAL ACID LIPASE-RELATED"/>
    <property type="match status" value="1"/>
</dbReference>
<dbReference type="AlphaFoldDB" id="A0A8K0CPZ3"/>
<dbReference type="InterPro" id="IPR029058">
    <property type="entry name" value="AB_hydrolase_fold"/>
</dbReference>
<keyword evidence="2" id="KW-1185">Reference proteome</keyword>